<proteinExistence type="inferred from homology"/>
<dbReference type="GO" id="GO:0055085">
    <property type="term" value="P:transmembrane transport"/>
    <property type="evidence" value="ECO:0007669"/>
    <property type="project" value="InterPro"/>
</dbReference>
<dbReference type="AlphaFoldDB" id="A0A5C8ZAS9"/>
<feature type="transmembrane region" description="Helical" evidence="8">
    <location>
        <begin position="104"/>
        <end position="123"/>
    </location>
</feature>
<dbReference type="GO" id="GO:0005886">
    <property type="term" value="C:plasma membrane"/>
    <property type="evidence" value="ECO:0007669"/>
    <property type="project" value="UniProtKB-SubCell"/>
</dbReference>
<name>A0A5C8ZAS9_9GAMM</name>
<feature type="transmembrane region" description="Helical" evidence="8">
    <location>
        <begin position="201"/>
        <end position="223"/>
    </location>
</feature>
<dbReference type="EMBL" id="VKAD01000001">
    <property type="protein sequence ID" value="TXR54544.1"/>
    <property type="molecule type" value="Genomic_DNA"/>
</dbReference>
<feature type="transmembrane region" description="Helical" evidence="8">
    <location>
        <begin position="287"/>
        <end position="310"/>
    </location>
</feature>
<dbReference type="PANTHER" id="PTHR36838:SF4">
    <property type="entry name" value="AUXIN EFFLUX CARRIER FAMILY PROTEIN"/>
    <property type="match status" value="1"/>
</dbReference>
<evidence type="ECO:0000256" key="2">
    <source>
        <dbReference type="ARBA" id="ARBA00010145"/>
    </source>
</evidence>
<dbReference type="InterPro" id="IPR038770">
    <property type="entry name" value="Na+/solute_symporter_sf"/>
</dbReference>
<reference evidence="9 10" key="1">
    <citation type="submission" date="2019-07" db="EMBL/GenBank/DDBJ databases">
        <title>Reinekea sp. strain SSH23 genome sequencing and assembly.</title>
        <authorList>
            <person name="Kim I."/>
        </authorList>
    </citation>
    <scope>NUCLEOTIDE SEQUENCE [LARGE SCALE GENOMIC DNA]</scope>
    <source>
        <strain evidence="9 10">SSH23</strain>
    </source>
</reference>
<evidence type="ECO:0000313" key="9">
    <source>
        <dbReference type="EMBL" id="TXR54544.1"/>
    </source>
</evidence>
<dbReference type="RefSeq" id="WP_147713942.1">
    <property type="nucleotide sequence ID" value="NZ_VKAD01000001.1"/>
</dbReference>
<comment type="subcellular location">
    <subcellularLocation>
        <location evidence="1">Cell membrane</location>
        <topology evidence="1">Multi-pass membrane protein</topology>
    </subcellularLocation>
</comment>
<accession>A0A5C8ZAS9</accession>
<feature type="transmembrane region" description="Helical" evidence="8">
    <location>
        <begin position="129"/>
        <end position="150"/>
    </location>
</feature>
<evidence type="ECO:0000256" key="8">
    <source>
        <dbReference type="SAM" id="Phobius"/>
    </source>
</evidence>
<evidence type="ECO:0000256" key="7">
    <source>
        <dbReference type="ARBA" id="ARBA00023136"/>
    </source>
</evidence>
<keyword evidence="6 8" id="KW-1133">Transmembrane helix</keyword>
<evidence type="ECO:0000313" key="10">
    <source>
        <dbReference type="Proteomes" id="UP000321764"/>
    </source>
</evidence>
<organism evidence="9 10">
    <name type="scientific">Reinekea thalattae</name>
    <dbReference type="NCBI Taxonomy" id="2593301"/>
    <lineage>
        <taxon>Bacteria</taxon>
        <taxon>Pseudomonadati</taxon>
        <taxon>Pseudomonadota</taxon>
        <taxon>Gammaproteobacteria</taxon>
        <taxon>Oceanospirillales</taxon>
        <taxon>Saccharospirillaceae</taxon>
        <taxon>Reinekea</taxon>
    </lineage>
</organism>
<evidence type="ECO:0000256" key="3">
    <source>
        <dbReference type="ARBA" id="ARBA00022448"/>
    </source>
</evidence>
<dbReference type="PANTHER" id="PTHR36838">
    <property type="entry name" value="AUXIN EFFLUX CARRIER FAMILY PROTEIN"/>
    <property type="match status" value="1"/>
</dbReference>
<sequence length="316" mass="33843">MLANILFSLQITLPIALVVVLGVYFKRLGWINEAFNQSASKLVFNVGLPSLLFINIVSADTTEHIDWTIIVYGVGFTLASFVLLTLFSRWIINFREERGVFVQGAFRGNMGIVGIAFCISAFGDDGATLAAIYLAVLSLLYNILAVITLNQWSGQQSSGNPILSSTLALVKNPLIIAIILAGVWRVSGIPVPQFALGAAKYMAQMTLPIALLSIGATLSWAGLVSAGKVSAWATLLKLVVLPYGAAALAYWFGFRGMELGVMYLMMATPTAAASYMMVRAMGGNASLAANIIAITTVFSLISTSIGLSLMKAWQWI</sequence>
<comment type="similarity">
    <text evidence="2">Belongs to the auxin efflux carrier (TC 2.A.69) family.</text>
</comment>
<protein>
    <submittedName>
        <fullName evidence="9">AEC family transporter</fullName>
    </submittedName>
</protein>
<keyword evidence="5 8" id="KW-0812">Transmembrane</keyword>
<keyword evidence="4" id="KW-1003">Cell membrane</keyword>
<dbReference type="InterPro" id="IPR004776">
    <property type="entry name" value="Mem_transp_PIN-like"/>
</dbReference>
<evidence type="ECO:0000256" key="6">
    <source>
        <dbReference type="ARBA" id="ARBA00022989"/>
    </source>
</evidence>
<dbReference type="Pfam" id="PF03547">
    <property type="entry name" value="Mem_trans"/>
    <property type="match status" value="1"/>
</dbReference>
<evidence type="ECO:0000256" key="1">
    <source>
        <dbReference type="ARBA" id="ARBA00004651"/>
    </source>
</evidence>
<feature type="transmembrane region" description="Helical" evidence="8">
    <location>
        <begin position="6"/>
        <end position="26"/>
    </location>
</feature>
<dbReference type="OrthoDB" id="9786439at2"/>
<dbReference type="Proteomes" id="UP000321764">
    <property type="component" value="Unassembled WGS sequence"/>
</dbReference>
<dbReference type="Gene3D" id="1.20.1530.20">
    <property type="match status" value="1"/>
</dbReference>
<comment type="caution">
    <text evidence="9">The sequence shown here is derived from an EMBL/GenBank/DDBJ whole genome shotgun (WGS) entry which is preliminary data.</text>
</comment>
<evidence type="ECO:0000256" key="4">
    <source>
        <dbReference type="ARBA" id="ARBA00022475"/>
    </source>
</evidence>
<evidence type="ECO:0000256" key="5">
    <source>
        <dbReference type="ARBA" id="ARBA00022692"/>
    </source>
</evidence>
<feature type="transmembrane region" description="Helical" evidence="8">
    <location>
        <begin position="69"/>
        <end position="92"/>
    </location>
</feature>
<keyword evidence="7 8" id="KW-0472">Membrane</keyword>
<feature type="transmembrane region" description="Helical" evidence="8">
    <location>
        <begin position="162"/>
        <end position="181"/>
    </location>
</feature>
<keyword evidence="10" id="KW-1185">Reference proteome</keyword>
<feature type="transmembrane region" description="Helical" evidence="8">
    <location>
        <begin position="38"/>
        <end position="57"/>
    </location>
</feature>
<feature type="transmembrane region" description="Helical" evidence="8">
    <location>
        <begin position="260"/>
        <end position="278"/>
    </location>
</feature>
<gene>
    <name evidence="9" type="ORF">FME95_08415</name>
</gene>
<feature type="transmembrane region" description="Helical" evidence="8">
    <location>
        <begin position="235"/>
        <end position="254"/>
    </location>
</feature>
<keyword evidence="3" id="KW-0813">Transport</keyword>